<dbReference type="KEGG" id="pns:A9D12_10135"/>
<dbReference type="AlphaFoldDB" id="A0A192D584"/>
<dbReference type="SUPFAM" id="SSF82714">
    <property type="entry name" value="Multidrug efflux transporter AcrB TolC docking domain, DN and DC subdomains"/>
    <property type="match status" value="2"/>
</dbReference>
<evidence type="ECO:0000313" key="10">
    <source>
        <dbReference type="EMBL" id="ANK13240.1"/>
    </source>
</evidence>
<evidence type="ECO:0000313" key="11">
    <source>
        <dbReference type="Proteomes" id="UP000078263"/>
    </source>
</evidence>
<dbReference type="Gene3D" id="3.30.2090.10">
    <property type="entry name" value="Multidrug efflux transporter AcrB TolC docking domain, DN and DC subdomains"/>
    <property type="match status" value="2"/>
</dbReference>
<dbReference type="PANTHER" id="PTHR32063">
    <property type="match status" value="1"/>
</dbReference>
<feature type="transmembrane region" description="Helical" evidence="9">
    <location>
        <begin position="558"/>
        <end position="580"/>
    </location>
</feature>
<dbReference type="GO" id="GO:0005886">
    <property type="term" value="C:plasma membrane"/>
    <property type="evidence" value="ECO:0007669"/>
    <property type="project" value="UniProtKB-SubCell"/>
</dbReference>
<comment type="subcellular location">
    <subcellularLocation>
        <location evidence="1">Cell membrane</location>
        <topology evidence="1">Multi-pass membrane protein</topology>
    </subcellularLocation>
</comment>
<evidence type="ECO:0000256" key="8">
    <source>
        <dbReference type="SAM" id="MobiDB-lite"/>
    </source>
</evidence>
<dbReference type="PANTHER" id="PTHR32063:SF24">
    <property type="entry name" value="CATION EFFLUX SYSTEM (ACRB_ACRD_ACRF FAMILY)"/>
    <property type="match status" value="1"/>
</dbReference>
<dbReference type="Gene3D" id="3.30.70.1320">
    <property type="entry name" value="Multidrug efflux transporter AcrB pore domain like"/>
    <property type="match status" value="1"/>
</dbReference>
<comment type="similarity">
    <text evidence="2">Belongs to the resistance-nodulation-cell division (RND) (TC 2.A.6) family.</text>
</comment>
<evidence type="ECO:0000256" key="1">
    <source>
        <dbReference type="ARBA" id="ARBA00004651"/>
    </source>
</evidence>
<feature type="transmembrane region" description="Helical" evidence="9">
    <location>
        <begin position="477"/>
        <end position="494"/>
    </location>
</feature>
<dbReference type="SUPFAM" id="SSF82693">
    <property type="entry name" value="Multidrug efflux transporter AcrB pore domain, PN1, PN2, PC1 and PC2 subdomains"/>
    <property type="match status" value="3"/>
</dbReference>
<dbReference type="PRINTS" id="PR00702">
    <property type="entry name" value="ACRIFLAVINRP"/>
</dbReference>
<evidence type="ECO:0000256" key="5">
    <source>
        <dbReference type="ARBA" id="ARBA00022692"/>
    </source>
</evidence>
<keyword evidence="5 9" id="KW-0812">Transmembrane</keyword>
<evidence type="ECO:0000256" key="9">
    <source>
        <dbReference type="SAM" id="Phobius"/>
    </source>
</evidence>
<dbReference type="NCBIfam" id="TIGR00914">
    <property type="entry name" value="2A0601"/>
    <property type="match status" value="1"/>
</dbReference>
<feature type="transmembrane region" description="Helical" evidence="9">
    <location>
        <begin position="418"/>
        <end position="439"/>
    </location>
</feature>
<feature type="transmembrane region" description="Helical" evidence="9">
    <location>
        <begin position="1004"/>
        <end position="1021"/>
    </location>
</feature>
<dbReference type="RefSeq" id="WP_068351444.1">
    <property type="nucleotide sequence ID" value="NZ_CP016033.1"/>
</dbReference>
<sequence>MIEKILAFAVERRVLVVLLTAFAAVYGATQLVQLPVDAVPDITNRQVQINAVAPSLGPTEMERQVSYPIETAMAGMPGLVETRSISRNGFAQVTVIFTDDTDLYFARQQVGERLTQAAGTLPPGVDPQIGPVSTGLGEVLMWTVDFAHPDGRGAPRARTGQPGWQNDGSYLTPEGQRLTTPEERLTYLRTVQDWIIRPQMRQVANVAGVDAIGGFVKQYEVAPDTVRLAAAGLSMTDLVDALERGNVSSGAGVVERSGEGLVVRADARVSRGSEIANIVIAQRGGAPVRVVDVATISSGREVRTGAASVNGHGAVVGTALMLAGGNSRTVAAESAEKLEEIGAALPPGIVVTPVLDRSVLVDATISTVAKNLTEGALLVIVILFLLLGNFRAAIITALVIPLSMLLAAIGMVKGAVSGNLMSLGALDFGLIVDGAVIIVENCLRRLAERQHHENRLLSLQERLHEVMVAAREMIRPSVFGQAIIILVYLPLLAFDGVEGKMFAPMAIAVMLALAAAFILSLTFVPAMVALLVTGKVEEKEPRVLAATRSRYEPLLDKALARPWVAVGSGAAIFLTALVAFTSLGREFIPQLDEKNFALHSMRIPSTSVEQSASMQLQVERVIAGFPEVTTVFSKTGTAEVATDPMPGNVSDTFVILRPRDEWTDPSETKAALIARVEARLNTLLGNNFEFSQPIQMRFNELISGVRSDVAVKVYGDDFETLNATAQRVATALRAVDGASDVKVEQTEGLPALVIDFDRAAIAAYGLSVGDVTDVVQIALGGREAGLVFEGDRRFDVVVRLPEEQRRDLDALAALPVALPSADGTARSVQLGQLVRFRIENGPNQVSRENGKRRVVVQANVRGRDLGSFVADAQDAVANDVQIPPGLWIDWGGQFENLERAQSRLSIVVPLVFAAIFALLYAALGSASRAAMVFSAVPLALSGGVLLLWLRGMPFSVSAAVGFIALSGVAVLNGLVMMSSILALRQNGKGVLESVREGALMRLRPVLMTALVASLGFVPMALASGTGAEVQRPIATVVIGGLISATLLTLVVLPALARLVLDREARNFPDDEPQALLPATA</sequence>
<keyword evidence="7 9" id="KW-0472">Membrane</keyword>
<dbReference type="InterPro" id="IPR001036">
    <property type="entry name" value="Acrflvin-R"/>
</dbReference>
<feature type="transmembrane region" description="Helical" evidence="9">
    <location>
        <begin position="368"/>
        <end position="387"/>
    </location>
</feature>
<dbReference type="SUPFAM" id="SSF82866">
    <property type="entry name" value="Multidrug efflux transporter AcrB transmembrane domain"/>
    <property type="match status" value="2"/>
</dbReference>
<dbReference type="Proteomes" id="UP000078263">
    <property type="component" value="Chromosome"/>
</dbReference>
<evidence type="ECO:0000256" key="3">
    <source>
        <dbReference type="ARBA" id="ARBA00022448"/>
    </source>
</evidence>
<feature type="transmembrane region" description="Helical" evidence="9">
    <location>
        <begin position="394"/>
        <end position="412"/>
    </location>
</feature>
<reference evidence="10 11" key="1">
    <citation type="submission" date="2016-05" db="EMBL/GenBank/DDBJ databases">
        <title>Compelete Genome Sequence of Bacteriochlorophyll-Synthesizing Bacterium Porphyrobacter neustonensis DSM 9434.</title>
        <authorList>
            <person name="Shi X.-L."/>
            <person name="Wu Y.-H."/>
            <person name="Cheng H."/>
            <person name="Xu L."/>
            <person name="Zhang X.-Q."/>
            <person name="Wang C.-S."/>
            <person name="Xu X.-W."/>
        </authorList>
    </citation>
    <scope>NUCLEOTIDE SEQUENCE [LARGE SCALE GENOMIC DNA]</scope>
    <source>
        <strain evidence="10 11">DSM 9434</strain>
    </source>
</reference>
<organism evidence="10 11">
    <name type="scientific">Erythrobacter neustonensis</name>
    <dbReference type="NCBI Taxonomy" id="1112"/>
    <lineage>
        <taxon>Bacteria</taxon>
        <taxon>Pseudomonadati</taxon>
        <taxon>Pseudomonadota</taxon>
        <taxon>Alphaproteobacteria</taxon>
        <taxon>Sphingomonadales</taxon>
        <taxon>Erythrobacteraceae</taxon>
        <taxon>Erythrobacter/Porphyrobacter group</taxon>
        <taxon>Erythrobacter</taxon>
    </lineage>
</organism>
<dbReference type="Gene3D" id="3.30.70.1440">
    <property type="entry name" value="Multidrug efflux transporter AcrB pore domain"/>
    <property type="match status" value="1"/>
</dbReference>
<keyword evidence="3" id="KW-0813">Transport</keyword>
<dbReference type="STRING" id="1112.A9D12_10135"/>
<dbReference type="EMBL" id="CP016033">
    <property type="protein sequence ID" value="ANK13240.1"/>
    <property type="molecule type" value="Genomic_DNA"/>
</dbReference>
<feature type="transmembrane region" description="Helical" evidence="9">
    <location>
        <begin position="506"/>
        <end position="532"/>
    </location>
</feature>
<proteinExistence type="inferred from homology"/>
<feature type="transmembrane region" description="Helical" evidence="9">
    <location>
        <begin position="930"/>
        <end position="949"/>
    </location>
</feature>
<dbReference type="InterPro" id="IPR027463">
    <property type="entry name" value="AcrB_DN_DC_subdom"/>
</dbReference>
<evidence type="ECO:0000256" key="7">
    <source>
        <dbReference type="ARBA" id="ARBA00023136"/>
    </source>
</evidence>
<dbReference type="Gene3D" id="3.30.70.1430">
    <property type="entry name" value="Multidrug efflux transporter AcrB pore domain"/>
    <property type="match status" value="2"/>
</dbReference>
<feature type="transmembrane region" description="Helical" evidence="9">
    <location>
        <begin position="955"/>
        <end position="983"/>
    </location>
</feature>
<dbReference type="InterPro" id="IPR004763">
    <property type="entry name" value="CusA-like"/>
</dbReference>
<protein>
    <submittedName>
        <fullName evidence="10">Cation transporter</fullName>
    </submittedName>
</protein>
<keyword evidence="4" id="KW-1003">Cell membrane</keyword>
<dbReference type="OrthoDB" id="9758757at2"/>
<evidence type="ECO:0000256" key="2">
    <source>
        <dbReference type="ARBA" id="ARBA00010942"/>
    </source>
</evidence>
<feature type="region of interest" description="Disordered" evidence="8">
    <location>
        <begin position="152"/>
        <end position="176"/>
    </location>
</feature>
<keyword evidence="6 9" id="KW-1133">Transmembrane helix</keyword>
<evidence type="ECO:0000256" key="4">
    <source>
        <dbReference type="ARBA" id="ARBA00022475"/>
    </source>
</evidence>
<feature type="transmembrane region" description="Helical" evidence="9">
    <location>
        <begin position="904"/>
        <end position="923"/>
    </location>
</feature>
<dbReference type="Gene3D" id="1.20.1640.10">
    <property type="entry name" value="Multidrug efflux transporter AcrB transmembrane domain"/>
    <property type="match status" value="3"/>
</dbReference>
<feature type="transmembrane region" description="Helical" evidence="9">
    <location>
        <begin position="1033"/>
        <end position="1056"/>
    </location>
</feature>
<dbReference type="Pfam" id="PF00873">
    <property type="entry name" value="ACR_tran"/>
    <property type="match status" value="1"/>
</dbReference>
<gene>
    <name evidence="10" type="ORF">A9D12_10135</name>
</gene>
<accession>A0A192D584</accession>
<name>A0A192D584_9SPHN</name>
<evidence type="ECO:0000256" key="6">
    <source>
        <dbReference type="ARBA" id="ARBA00022989"/>
    </source>
</evidence>
<keyword evidence="11" id="KW-1185">Reference proteome</keyword>
<dbReference type="GO" id="GO:0042910">
    <property type="term" value="F:xenobiotic transmembrane transporter activity"/>
    <property type="evidence" value="ECO:0007669"/>
    <property type="project" value="TreeGrafter"/>
</dbReference>
<dbReference type="GO" id="GO:0008324">
    <property type="term" value="F:monoatomic cation transmembrane transporter activity"/>
    <property type="evidence" value="ECO:0007669"/>
    <property type="project" value="InterPro"/>
</dbReference>